<sequence length="116" mass="13593">MKQFEELLNNYYLSFDKLEKECPKHQKTRDTLVEVAKIIATDNKFLDYVKRKKRLPLIELVLRTGVSKKTLKRGRKYILAVTLIISDNRFVYLKSLFSLPIIKSDINSPKGDEDSE</sequence>
<reference evidence="1 2" key="1">
    <citation type="submission" date="2017-06" db="EMBL/GenBank/DDBJ databases">
        <title>Draft Genome Sequence of Natranaerobius trueperi halophilic, alkalithermophilic bacteria from soda lakes.</title>
        <authorList>
            <person name="Zhao B."/>
        </authorList>
    </citation>
    <scope>NUCLEOTIDE SEQUENCE [LARGE SCALE GENOMIC DNA]</scope>
    <source>
        <strain evidence="1 2">DSM 18760</strain>
    </source>
</reference>
<evidence type="ECO:0000313" key="1">
    <source>
        <dbReference type="EMBL" id="OWZ84377.1"/>
    </source>
</evidence>
<dbReference type="AlphaFoldDB" id="A0A226C1U0"/>
<dbReference type="Proteomes" id="UP000214588">
    <property type="component" value="Unassembled WGS sequence"/>
</dbReference>
<dbReference type="EMBL" id="NIQC01000005">
    <property type="protein sequence ID" value="OWZ84377.1"/>
    <property type="molecule type" value="Genomic_DNA"/>
</dbReference>
<comment type="caution">
    <text evidence="1">The sequence shown here is derived from an EMBL/GenBank/DDBJ whole genome shotgun (WGS) entry which is preliminary data.</text>
</comment>
<keyword evidence="2" id="KW-1185">Reference proteome</keyword>
<proteinExistence type="predicted"/>
<evidence type="ECO:0000313" key="2">
    <source>
        <dbReference type="Proteomes" id="UP000214588"/>
    </source>
</evidence>
<accession>A0A226C1U0</accession>
<dbReference type="OrthoDB" id="3190733at2"/>
<name>A0A226C1U0_9FIRM</name>
<dbReference type="RefSeq" id="WP_089022951.1">
    <property type="nucleotide sequence ID" value="NZ_NIQC01000005.1"/>
</dbReference>
<protein>
    <submittedName>
        <fullName evidence="1">Uncharacterized protein</fullName>
    </submittedName>
</protein>
<organism evidence="1 2">
    <name type="scientific">Natranaerobius trueperi</name>
    <dbReference type="NCBI Taxonomy" id="759412"/>
    <lineage>
        <taxon>Bacteria</taxon>
        <taxon>Bacillati</taxon>
        <taxon>Bacillota</taxon>
        <taxon>Clostridia</taxon>
        <taxon>Natranaerobiales</taxon>
        <taxon>Natranaerobiaceae</taxon>
        <taxon>Natranaerobius</taxon>
    </lineage>
</organism>
<gene>
    <name evidence="1" type="ORF">CDO51_03700</name>
</gene>